<evidence type="ECO:0000256" key="5">
    <source>
        <dbReference type="ARBA" id="ARBA00022692"/>
    </source>
</evidence>
<dbReference type="Pfam" id="PF00528">
    <property type="entry name" value="BPD_transp_1"/>
    <property type="match status" value="1"/>
</dbReference>
<keyword evidence="2 8" id="KW-0813">Transport</keyword>
<dbReference type="PANTHER" id="PTHR43357">
    <property type="entry name" value="INNER MEMBRANE ABC TRANSPORTER PERMEASE PROTEIN YDCV"/>
    <property type="match status" value="1"/>
</dbReference>
<dbReference type="SUPFAM" id="SSF161098">
    <property type="entry name" value="MetI-like"/>
    <property type="match status" value="1"/>
</dbReference>
<keyword evidence="7 8" id="KW-0472">Membrane</keyword>
<feature type="transmembrane region" description="Helical" evidence="8">
    <location>
        <begin position="237"/>
        <end position="262"/>
    </location>
</feature>
<feature type="transmembrane region" description="Helical" evidence="8">
    <location>
        <begin position="140"/>
        <end position="162"/>
    </location>
</feature>
<keyword evidence="11" id="KW-1185">Reference proteome</keyword>
<dbReference type="CDD" id="cd06261">
    <property type="entry name" value="TM_PBP2"/>
    <property type="match status" value="1"/>
</dbReference>
<dbReference type="RefSeq" id="WP_169623406.1">
    <property type="nucleotide sequence ID" value="NZ_JABBNT010000001.1"/>
</dbReference>
<proteinExistence type="inferred from homology"/>
<evidence type="ECO:0000256" key="4">
    <source>
        <dbReference type="ARBA" id="ARBA00022519"/>
    </source>
</evidence>
<evidence type="ECO:0000256" key="2">
    <source>
        <dbReference type="ARBA" id="ARBA00022448"/>
    </source>
</evidence>
<comment type="caution">
    <text evidence="10">The sequence shown here is derived from an EMBL/GenBank/DDBJ whole genome shotgun (WGS) entry which is preliminary data.</text>
</comment>
<evidence type="ECO:0000256" key="3">
    <source>
        <dbReference type="ARBA" id="ARBA00022475"/>
    </source>
</evidence>
<protein>
    <submittedName>
        <fullName evidence="10">ABC transporter permease</fullName>
    </submittedName>
</protein>
<feature type="domain" description="ABC transmembrane type-1" evidence="9">
    <location>
        <begin position="71"/>
        <end position="259"/>
    </location>
</feature>
<evidence type="ECO:0000259" key="9">
    <source>
        <dbReference type="PROSITE" id="PS50928"/>
    </source>
</evidence>
<dbReference type="InterPro" id="IPR035906">
    <property type="entry name" value="MetI-like_sf"/>
</dbReference>
<keyword evidence="6 8" id="KW-1133">Transmembrane helix</keyword>
<dbReference type="PANTHER" id="PTHR43357:SF4">
    <property type="entry name" value="INNER MEMBRANE ABC TRANSPORTER PERMEASE PROTEIN YDCV"/>
    <property type="match status" value="1"/>
</dbReference>
<evidence type="ECO:0000256" key="8">
    <source>
        <dbReference type="RuleBase" id="RU363032"/>
    </source>
</evidence>
<organism evidence="10 11">
    <name type="scientific">Pacificispira spongiicola</name>
    <dbReference type="NCBI Taxonomy" id="2729598"/>
    <lineage>
        <taxon>Bacteria</taxon>
        <taxon>Pseudomonadati</taxon>
        <taxon>Pseudomonadota</taxon>
        <taxon>Alphaproteobacteria</taxon>
        <taxon>Rhodospirillales</taxon>
        <taxon>Rhodospirillaceae</taxon>
        <taxon>Pacificispira</taxon>
    </lineage>
</organism>
<feature type="transmembrane region" description="Helical" evidence="8">
    <location>
        <begin position="12"/>
        <end position="40"/>
    </location>
</feature>
<gene>
    <name evidence="10" type="ORF">HH303_01350</name>
</gene>
<evidence type="ECO:0000256" key="7">
    <source>
        <dbReference type="ARBA" id="ARBA00023136"/>
    </source>
</evidence>
<evidence type="ECO:0000313" key="10">
    <source>
        <dbReference type="EMBL" id="NMM43104.1"/>
    </source>
</evidence>
<keyword evidence="3" id="KW-1003">Cell membrane</keyword>
<dbReference type="Gene3D" id="1.10.3720.10">
    <property type="entry name" value="MetI-like"/>
    <property type="match status" value="1"/>
</dbReference>
<feature type="transmembrane region" description="Helical" evidence="8">
    <location>
        <begin position="107"/>
        <end position="128"/>
    </location>
</feature>
<keyword evidence="5 8" id="KW-0812">Transmembrane</keyword>
<dbReference type="PROSITE" id="PS50928">
    <property type="entry name" value="ABC_TM1"/>
    <property type="match status" value="1"/>
</dbReference>
<evidence type="ECO:0000256" key="1">
    <source>
        <dbReference type="ARBA" id="ARBA00004429"/>
    </source>
</evidence>
<dbReference type="Proteomes" id="UP000539372">
    <property type="component" value="Unassembled WGS sequence"/>
</dbReference>
<feature type="transmembrane region" description="Helical" evidence="8">
    <location>
        <begin position="75"/>
        <end position="95"/>
    </location>
</feature>
<comment type="similarity">
    <text evidence="8">Belongs to the binding-protein-dependent transport system permease family.</text>
</comment>
<accession>A0A7Y0HFD3</accession>
<sequence length="269" mass="29700">MTGRKLSRRLSFGALFVPVVAWMCYLFLLLPSTIVFPISFGNTKEMEFPPSEWSLDLYRQFFNDSAWWGAMTQSLFIATVTTVFTAVLSVPAVYALQRARLPMSSALTHFTMGPLLVPVIVLALGLYLQWAPWGGLDRNLTLVLSHTMLATPFMMISVGASLRHVDPALENAALIMGASKVRIFFRVVLPQLKSGIAAGSLFAFLISLDEVIVAYFVTGPETETLPVKMYSAIRWEVSPVIAAVSTLLTVVSMALAVALMMLERKQRSE</sequence>
<comment type="subcellular location">
    <subcellularLocation>
        <location evidence="1">Cell inner membrane</location>
        <topology evidence="1">Multi-pass membrane protein</topology>
    </subcellularLocation>
    <subcellularLocation>
        <location evidence="8">Cell membrane</location>
        <topology evidence="8">Multi-pass membrane protein</topology>
    </subcellularLocation>
</comment>
<name>A0A7Y0HFD3_9PROT</name>
<dbReference type="EMBL" id="JABBNT010000001">
    <property type="protein sequence ID" value="NMM43104.1"/>
    <property type="molecule type" value="Genomic_DNA"/>
</dbReference>
<evidence type="ECO:0000313" key="11">
    <source>
        <dbReference type="Proteomes" id="UP000539372"/>
    </source>
</evidence>
<dbReference type="GO" id="GO:0005886">
    <property type="term" value="C:plasma membrane"/>
    <property type="evidence" value="ECO:0007669"/>
    <property type="project" value="UniProtKB-SubCell"/>
</dbReference>
<evidence type="ECO:0000256" key="6">
    <source>
        <dbReference type="ARBA" id="ARBA00022989"/>
    </source>
</evidence>
<keyword evidence="4" id="KW-0997">Cell inner membrane</keyword>
<dbReference type="InterPro" id="IPR000515">
    <property type="entry name" value="MetI-like"/>
</dbReference>
<reference evidence="10 11" key="1">
    <citation type="submission" date="2020-04" db="EMBL/GenBank/DDBJ databases">
        <title>Rhodospirillaceae bacterium KN72 isolated from deep sea.</title>
        <authorList>
            <person name="Zhang D.-C."/>
        </authorList>
    </citation>
    <scope>NUCLEOTIDE SEQUENCE [LARGE SCALE GENOMIC DNA]</scope>
    <source>
        <strain evidence="10 11">KN72</strain>
    </source>
</reference>
<dbReference type="AlphaFoldDB" id="A0A7Y0HFD3"/>
<dbReference type="GO" id="GO:0055085">
    <property type="term" value="P:transmembrane transport"/>
    <property type="evidence" value="ECO:0007669"/>
    <property type="project" value="InterPro"/>
</dbReference>